<reference evidence="3 4" key="1">
    <citation type="submission" date="2018-01" db="EMBL/GenBank/DDBJ databases">
        <title>G. obscuriglobus.</title>
        <authorList>
            <person name="Franke J."/>
            <person name="Blomberg W."/>
            <person name="Selmecki A."/>
        </authorList>
    </citation>
    <scope>NUCLEOTIDE SEQUENCE [LARGE SCALE GENOMIC DNA]</scope>
    <source>
        <strain evidence="3 4">DSM 5831</strain>
    </source>
</reference>
<organism evidence="3 4">
    <name type="scientific">Gemmata obscuriglobus</name>
    <dbReference type="NCBI Taxonomy" id="114"/>
    <lineage>
        <taxon>Bacteria</taxon>
        <taxon>Pseudomonadati</taxon>
        <taxon>Planctomycetota</taxon>
        <taxon>Planctomycetia</taxon>
        <taxon>Gemmatales</taxon>
        <taxon>Gemmataceae</taxon>
        <taxon>Gemmata</taxon>
    </lineage>
</organism>
<evidence type="ECO:0000313" key="3">
    <source>
        <dbReference type="EMBL" id="AWM35714.1"/>
    </source>
</evidence>
<keyword evidence="4" id="KW-1185">Reference proteome</keyword>
<evidence type="ECO:0000256" key="1">
    <source>
        <dbReference type="SAM" id="MobiDB-lite"/>
    </source>
</evidence>
<dbReference type="EMBL" id="CP025958">
    <property type="protein sequence ID" value="AWM35714.1"/>
    <property type="molecule type" value="Genomic_DNA"/>
</dbReference>
<gene>
    <name evidence="3" type="ORF">C1280_00870</name>
</gene>
<feature type="region of interest" description="Disordered" evidence="1">
    <location>
        <begin position="1"/>
        <end position="22"/>
    </location>
</feature>
<proteinExistence type="predicted"/>
<accession>A0A2Z3H289</accession>
<dbReference type="InterPro" id="IPR027805">
    <property type="entry name" value="Transposase_HTH_dom"/>
</dbReference>
<sequence>MGPPRTNCRSPSSGRASNPTNGVLGFLFGVSDSTASRVRTRCVPVLAKAGRDTMRMPDAGRGS</sequence>
<feature type="domain" description="Transposase Helix-turn-helix" evidence="2">
    <location>
        <begin position="18"/>
        <end position="50"/>
    </location>
</feature>
<evidence type="ECO:0000259" key="2">
    <source>
        <dbReference type="Pfam" id="PF13613"/>
    </source>
</evidence>
<dbReference type="AlphaFoldDB" id="A0A2Z3H289"/>
<dbReference type="OrthoDB" id="94592at203682"/>
<feature type="compositionally biased region" description="Polar residues" evidence="1">
    <location>
        <begin position="7"/>
        <end position="21"/>
    </location>
</feature>
<protein>
    <recommendedName>
        <fullName evidence="2">Transposase Helix-turn-helix domain-containing protein</fullName>
    </recommendedName>
</protein>
<name>A0A2Z3H289_9BACT</name>
<dbReference type="Proteomes" id="UP000245802">
    <property type="component" value="Chromosome"/>
</dbReference>
<dbReference type="Pfam" id="PF13613">
    <property type="entry name" value="HTH_Tnp_4"/>
    <property type="match status" value="1"/>
</dbReference>
<evidence type="ECO:0000313" key="4">
    <source>
        <dbReference type="Proteomes" id="UP000245802"/>
    </source>
</evidence>
<dbReference type="KEGG" id="gog:C1280_00870"/>